<dbReference type="Pfam" id="PF13419">
    <property type="entry name" value="HAD_2"/>
    <property type="match status" value="1"/>
</dbReference>
<dbReference type="SFLD" id="SFLDS00003">
    <property type="entry name" value="Haloacid_Dehalogenase"/>
    <property type="match status" value="1"/>
</dbReference>
<dbReference type="InterPro" id="IPR023198">
    <property type="entry name" value="PGP-like_dom2"/>
</dbReference>
<organism evidence="11 12">
    <name type="scientific">Hyphomicrobium facile</name>
    <dbReference type="NCBI Taxonomy" id="51670"/>
    <lineage>
        <taxon>Bacteria</taxon>
        <taxon>Pseudomonadati</taxon>
        <taxon>Pseudomonadota</taxon>
        <taxon>Alphaproteobacteria</taxon>
        <taxon>Hyphomicrobiales</taxon>
        <taxon>Hyphomicrobiaceae</taxon>
        <taxon>Hyphomicrobium</taxon>
    </lineage>
</organism>
<dbReference type="InterPro" id="IPR023214">
    <property type="entry name" value="HAD_sf"/>
</dbReference>
<dbReference type="InterPro" id="IPR036412">
    <property type="entry name" value="HAD-like_sf"/>
</dbReference>
<dbReference type="GO" id="GO:0005829">
    <property type="term" value="C:cytosol"/>
    <property type="evidence" value="ECO:0007669"/>
    <property type="project" value="TreeGrafter"/>
</dbReference>
<dbReference type="PRINTS" id="PR00413">
    <property type="entry name" value="HADHALOGNASE"/>
</dbReference>
<evidence type="ECO:0000256" key="1">
    <source>
        <dbReference type="ARBA" id="ARBA00000830"/>
    </source>
</evidence>
<dbReference type="AlphaFoldDB" id="A0A1I7NX01"/>
<gene>
    <name evidence="11" type="ORF">SAMN04488557_4143</name>
</gene>
<dbReference type="InterPro" id="IPR006439">
    <property type="entry name" value="HAD-SF_hydro_IA"/>
</dbReference>
<feature type="binding site" evidence="10">
    <location>
        <position position="171"/>
    </location>
    <ligand>
        <name>Mg(2+)</name>
        <dbReference type="ChEBI" id="CHEBI:18420"/>
    </ligand>
</feature>
<evidence type="ECO:0000256" key="7">
    <source>
        <dbReference type="ARBA" id="ARBA00022801"/>
    </source>
</evidence>
<comment type="pathway">
    <text evidence="3 10">Organic acid metabolism; glycolate biosynthesis; glycolate from 2-phosphoglycolate: step 1/1.</text>
</comment>
<dbReference type="GO" id="GO:0006281">
    <property type="term" value="P:DNA repair"/>
    <property type="evidence" value="ECO:0007669"/>
    <property type="project" value="TreeGrafter"/>
</dbReference>
<dbReference type="EMBL" id="FPCH01000005">
    <property type="protein sequence ID" value="SFV39118.1"/>
    <property type="molecule type" value="Genomic_DNA"/>
</dbReference>
<dbReference type="GO" id="GO:0046872">
    <property type="term" value="F:metal ion binding"/>
    <property type="evidence" value="ECO:0007669"/>
    <property type="project" value="UniProtKB-KW"/>
</dbReference>
<dbReference type="UniPathway" id="UPA00865">
    <property type="reaction ID" value="UER00834"/>
</dbReference>
<dbReference type="GO" id="GO:0046295">
    <property type="term" value="P:glycolate biosynthetic process"/>
    <property type="evidence" value="ECO:0007669"/>
    <property type="project" value="UniProtKB-UniRule"/>
</dbReference>
<dbReference type="PANTHER" id="PTHR43434">
    <property type="entry name" value="PHOSPHOGLYCOLATE PHOSPHATASE"/>
    <property type="match status" value="1"/>
</dbReference>
<dbReference type="InterPro" id="IPR041492">
    <property type="entry name" value="HAD_2"/>
</dbReference>
<dbReference type="GO" id="GO:0005975">
    <property type="term" value="P:carbohydrate metabolic process"/>
    <property type="evidence" value="ECO:0007669"/>
    <property type="project" value="InterPro"/>
</dbReference>
<dbReference type="EC" id="3.1.3.18" evidence="5 10"/>
<dbReference type="Gene3D" id="3.40.50.1000">
    <property type="entry name" value="HAD superfamily/HAD-like"/>
    <property type="match status" value="1"/>
</dbReference>
<protein>
    <recommendedName>
        <fullName evidence="5 10">Phosphoglycolate phosphatase</fullName>
        <shortName evidence="10">PGP</shortName>
        <shortName evidence="10">PGPase</shortName>
        <ecNumber evidence="5 10">3.1.3.18</ecNumber>
    </recommendedName>
</protein>
<dbReference type="InterPro" id="IPR050155">
    <property type="entry name" value="HAD-like_hydrolase_sf"/>
</dbReference>
<feature type="binding site" evidence="10">
    <location>
        <position position="9"/>
    </location>
    <ligand>
        <name>Mg(2+)</name>
        <dbReference type="ChEBI" id="CHEBI:18420"/>
    </ligand>
</feature>
<accession>A0A1I7NX01</accession>
<keyword evidence="8 10" id="KW-0460">Magnesium</keyword>
<comment type="function">
    <text evidence="10">Specifically catalyzes the dephosphorylation of 2-phosphoglycolate. Is involved in the dissimilation of the intracellular 2-phosphoglycolate formed during the DNA repair of 3'-phosphoglycolate ends, a major class of DNA lesions induced by oxidative stress.</text>
</comment>
<dbReference type="SUPFAM" id="SSF56784">
    <property type="entry name" value="HAD-like"/>
    <property type="match status" value="1"/>
</dbReference>
<keyword evidence="12" id="KW-1185">Reference proteome</keyword>
<feature type="active site" description="Nucleophile" evidence="10">
    <location>
        <position position="9"/>
    </location>
</feature>
<evidence type="ECO:0000256" key="10">
    <source>
        <dbReference type="HAMAP-Rule" id="MF_00495"/>
    </source>
</evidence>
<evidence type="ECO:0000256" key="4">
    <source>
        <dbReference type="ARBA" id="ARBA00006171"/>
    </source>
</evidence>
<dbReference type="PANTHER" id="PTHR43434:SF1">
    <property type="entry name" value="PHOSPHOGLYCOLATE PHOSPHATASE"/>
    <property type="match status" value="1"/>
</dbReference>
<sequence>MQGWTIVFDLDGTLIDTAPDLAEATNHVLATLGLDRINELEIRPFVGHGALAMIEGAVKAHGRKLSERELHDLFEVFIVYYSAHIADYSVPYPHVIATLEGLKARGATLAVCTNKMEAQARAVLETMKLDHYFSALTGRDSLGAYKPDPRHLTGTIALAGGRPETSIMIGDSETDIKTAKAASIPVVAVSFGYSVDPVASFGPDAIIDDYRHLPRAIETFLGSAVSMSEPGSRST</sequence>
<name>A0A1I7NX01_9HYPH</name>
<dbReference type="NCBIfam" id="TIGR01549">
    <property type="entry name" value="HAD-SF-IA-v1"/>
    <property type="match status" value="1"/>
</dbReference>
<reference evidence="12" key="1">
    <citation type="submission" date="2016-10" db="EMBL/GenBank/DDBJ databases">
        <authorList>
            <person name="Varghese N."/>
            <person name="Submissions S."/>
        </authorList>
    </citation>
    <scope>NUCLEOTIDE SEQUENCE [LARGE SCALE GENOMIC DNA]</scope>
    <source>
        <strain evidence="12">DSM 1565</strain>
    </source>
</reference>
<evidence type="ECO:0000256" key="9">
    <source>
        <dbReference type="ARBA" id="ARBA00023277"/>
    </source>
</evidence>
<dbReference type="OrthoDB" id="9793014at2"/>
<feature type="binding site" evidence="10">
    <location>
        <position position="11"/>
    </location>
    <ligand>
        <name>Mg(2+)</name>
        <dbReference type="ChEBI" id="CHEBI:18420"/>
    </ligand>
</feature>
<evidence type="ECO:0000313" key="12">
    <source>
        <dbReference type="Proteomes" id="UP000199423"/>
    </source>
</evidence>
<evidence type="ECO:0000256" key="6">
    <source>
        <dbReference type="ARBA" id="ARBA00022723"/>
    </source>
</evidence>
<dbReference type="RefSeq" id="WP_092869725.1">
    <property type="nucleotide sequence ID" value="NZ_FPCH01000005.1"/>
</dbReference>
<dbReference type="Proteomes" id="UP000199423">
    <property type="component" value="Unassembled WGS sequence"/>
</dbReference>
<dbReference type="SFLD" id="SFLDG01135">
    <property type="entry name" value="C1.5.6:_HAD__Beta-PGM__Phospha"/>
    <property type="match status" value="1"/>
</dbReference>
<comment type="cofactor">
    <cofactor evidence="2 10">
        <name>Mg(2+)</name>
        <dbReference type="ChEBI" id="CHEBI:18420"/>
    </cofactor>
</comment>
<dbReference type="HAMAP" id="MF_00495">
    <property type="entry name" value="GPH_hydrolase_bact"/>
    <property type="match status" value="1"/>
</dbReference>
<comment type="similarity">
    <text evidence="4 10">Belongs to the HAD-like hydrolase superfamily. CbbY/CbbZ/Gph/YieH family.</text>
</comment>
<evidence type="ECO:0000256" key="2">
    <source>
        <dbReference type="ARBA" id="ARBA00001946"/>
    </source>
</evidence>
<dbReference type="SFLD" id="SFLDG01129">
    <property type="entry name" value="C1.5:_HAD__Beta-PGM__Phosphata"/>
    <property type="match status" value="1"/>
</dbReference>
<keyword evidence="9 10" id="KW-0119">Carbohydrate metabolism</keyword>
<dbReference type="GO" id="GO:0008967">
    <property type="term" value="F:phosphoglycolate phosphatase activity"/>
    <property type="evidence" value="ECO:0007669"/>
    <property type="project" value="UniProtKB-UniRule"/>
</dbReference>
<evidence type="ECO:0000256" key="3">
    <source>
        <dbReference type="ARBA" id="ARBA00004818"/>
    </source>
</evidence>
<dbReference type="FunFam" id="3.40.50.1000:FF:000022">
    <property type="entry name" value="Phosphoglycolate phosphatase"/>
    <property type="match status" value="1"/>
</dbReference>
<evidence type="ECO:0000256" key="5">
    <source>
        <dbReference type="ARBA" id="ARBA00013078"/>
    </source>
</evidence>
<keyword evidence="7 10" id="KW-0378">Hydrolase</keyword>
<comment type="catalytic activity">
    <reaction evidence="1 10">
        <text>2-phosphoglycolate + H2O = glycolate + phosphate</text>
        <dbReference type="Rhea" id="RHEA:14369"/>
        <dbReference type="ChEBI" id="CHEBI:15377"/>
        <dbReference type="ChEBI" id="CHEBI:29805"/>
        <dbReference type="ChEBI" id="CHEBI:43474"/>
        <dbReference type="ChEBI" id="CHEBI:58033"/>
        <dbReference type="EC" id="3.1.3.18"/>
    </reaction>
</comment>
<evidence type="ECO:0000256" key="8">
    <source>
        <dbReference type="ARBA" id="ARBA00022842"/>
    </source>
</evidence>
<dbReference type="Gene3D" id="1.10.150.240">
    <property type="entry name" value="Putative phosphatase, domain 2"/>
    <property type="match status" value="1"/>
</dbReference>
<proteinExistence type="inferred from homology"/>
<keyword evidence="6 10" id="KW-0479">Metal-binding</keyword>
<evidence type="ECO:0000313" key="11">
    <source>
        <dbReference type="EMBL" id="SFV39118.1"/>
    </source>
</evidence>
<dbReference type="STRING" id="51670.SAMN04488557_4143"/>
<dbReference type="InterPro" id="IPR037512">
    <property type="entry name" value="PGPase_prok"/>
</dbReference>